<proteinExistence type="predicted"/>
<accession>A0A8J6H584</accession>
<protein>
    <submittedName>
        <fullName evidence="1">Uncharacterized protein</fullName>
    </submittedName>
</protein>
<gene>
    <name evidence="1" type="ORF">GEV33_015263</name>
</gene>
<sequence length="160" mass="17971">MQESLIYVENARISLNSNATVRVAPSQVYVGLPKRSEAGLDWCELYCGIGAISNGTNCFHSYGDVATCKFVNRNRFDMKADSGSNLRDRGTLAQRFLPRCPSRNYSPAHLGAKQSIRVHGERREQNVGQIKLLVYSEWSGIFLERKYPVKVTVRLQAAET</sequence>
<dbReference type="EMBL" id="JABDTM020030174">
    <property type="protein sequence ID" value="KAH0807528.1"/>
    <property type="molecule type" value="Genomic_DNA"/>
</dbReference>
<organism evidence="1 2">
    <name type="scientific">Tenebrio molitor</name>
    <name type="common">Yellow mealworm beetle</name>
    <dbReference type="NCBI Taxonomy" id="7067"/>
    <lineage>
        <taxon>Eukaryota</taxon>
        <taxon>Metazoa</taxon>
        <taxon>Ecdysozoa</taxon>
        <taxon>Arthropoda</taxon>
        <taxon>Hexapoda</taxon>
        <taxon>Insecta</taxon>
        <taxon>Pterygota</taxon>
        <taxon>Neoptera</taxon>
        <taxon>Endopterygota</taxon>
        <taxon>Coleoptera</taxon>
        <taxon>Polyphaga</taxon>
        <taxon>Cucujiformia</taxon>
        <taxon>Tenebrionidae</taxon>
        <taxon>Tenebrio</taxon>
    </lineage>
</organism>
<keyword evidence="2" id="KW-1185">Reference proteome</keyword>
<reference evidence="1" key="1">
    <citation type="journal article" date="2020" name="J Insects Food Feed">
        <title>The yellow mealworm (Tenebrio molitor) genome: a resource for the emerging insects as food and feed industry.</title>
        <authorList>
            <person name="Eriksson T."/>
            <person name="Andere A."/>
            <person name="Kelstrup H."/>
            <person name="Emery V."/>
            <person name="Picard C."/>
        </authorList>
    </citation>
    <scope>NUCLEOTIDE SEQUENCE</scope>
    <source>
        <strain evidence="1">Stoneville</strain>
        <tissue evidence="1">Whole head</tissue>
    </source>
</reference>
<name>A0A8J6H584_TENMO</name>
<reference evidence="1" key="2">
    <citation type="submission" date="2021-08" db="EMBL/GenBank/DDBJ databases">
        <authorList>
            <person name="Eriksson T."/>
        </authorList>
    </citation>
    <scope>NUCLEOTIDE SEQUENCE</scope>
    <source>
        <strain evidence="1">Stoneville</strain>
        <tissue evidence="1">Whole head</tissue>
    </source>
</reference>
<evidence type="ECO:0000313" key="1">
    <source>
        <dbReference type="EMBL" id="KAH0807528.1"/>
    </source>
</evidence>
<comment type="caution">
    <text evidence="1">The sequence shown here is derived from an EMBL/GenBank/DDBJ whole genome shotgun (WGS) entry which is preliminary data.</text>
</comment>
<dbReference type="AlphaFoldDB" id="A0A8J6H584"/>
<evidence type="ECO:0000313" key="2">
    <source>
        <dbReference type="Proteomes" id="UP000719412"/>
    </source>
</evidence>
<dbReference type="Proteomes" id="UP000719412">
    <property type="component" value="Unassembled WGS sequence"/>
</dbReference>